<reference evidence="2" key="3">
    <citation type="submission" date="2018-07" db="EMBL/GenBank/DDBJ databases">
        <authorList>
            <person name="Mckenzie S.K."/>
            <person name="Kronauer D.J.C."/>
        </authorList>
    </citation>
    <scope>NUCLEOTIDE SEQUENCE</scope>
    <source>
        <strain evidence="2">Clonal line C1</strain>
    </source>
</reference>
<dbReference type="EMBL" id="KK107519">
    <property type="protein sequence ID" value="EZA49412.1"/>
    <property type="molecule type" value="Genomic_DNA"/>
</dbReference>
<accession>A0A026W066</accession>
<organism evidence="1 3">
    <name type="scientific">Ooceraea biroi</name>
    <name type="common">Clonal raider ant</name>
    <name type="synonym">Cerapachys biroi</name>
    <dbReference type="NCBI Taxonomy" id="2015173"/>
    <lineage>
        <taxon>Eukaryota</taxon>
        <taxon>Metazoa</taxon>
        <taxon>Ecdysozoa</taxon>
        <taxon>Arthropoda</taxon>
        <taxon>Hexapoda</taxon>
        <taxon>Insecta</taxon>
        <taxon>Pterygota</taxon>
        <taxon>Neoptera</taxon>
        <taxon>Endopterygota</taxon>
        <taxon>Hymenoptera</taxon>
        <taxon>Apocrita</taxon>
        <taxon>Aculeata</taxon>
        <taxon>Formicoidea</taxon>
        <taxon>Formicidae</taxon>
        <taxon>Dorylinae</taxon>
        <taxon>Ooceraea</taxon>
    </lineage>
</organism>
<evidence type="ECO:0000313" key="4">
    <source>
        <dbReference type="Proteomes" id="UP000279307"/>
    </source>
</evidence>
<gene>
    <name evidence="2" type="ORF">DMN91_008879</name>
    <name evidence="1" type="ORF">X777_11910</name>
</gene>
<sequence>MSTHISRADQLQRLDVLNKRLLQNELERYGNKLFIVTRPVPVPDANQRVIKEDSSELHKLVEVLQDGYKCSLYNFEPNYLNKFSSQTSLGEDFSVKHVLEKVMKLHYTCHEEIGNNSMSREIVTYRYIYNNQYRFIKFHNDMELHDDMLILLYLHSAITPHAFKSKPVQQLLFMLHRKYQIQNACCNYHHVGPFDDQEEDEEDREKETLTVYRLLYTFPSITISLFQENLNPLAEVSQILFIEFEDLPSAIFHHMISTVIPCSVKPAPTALFSYILQKFLCFTCDDEDISFQTFFATMRQLYRNNIFPEEMKIQLCLAWNILEQRDGKLVFSRAIMDANERAKYLLQTTMEDEHINHIVNL</sequence>
<dbReference type="EMBL" id="QOIP01000009">
    <property type="protein sequence ID" value="RLU18522.1"/>
    <property type="molecule type" value="Genomic_DNA"/>
</dbReference>
<dbReference type="Proteomes" id="UP000053097">
    <property type="component" value="Unassembled WGS sequence"/>
</dbReference>
<protein>
    <submittedName>
        <fullName evidence="1">Uncharacterized protein</fullName>
    </submittedName>
</protein>
<evidence type="ECO:0000313" key="2">
    <source>
        <dbReference type="EMBL" id="RLU18522.1"/>
    </source>
</evidence>
<dbReference type="Proteomes" id="UP000279307">
    <property type="component" value="Chromosome 9"/>
</dbReference>
<name>A0A026W066_OOCBI</name>
<reference evidence="1 3" key="1">
    <citation type="journal article" date="2014" name="Curr. Biol.">
        <title>The genome of the clonal raider ant Cerapachys biroi.</title>
        <authorList>
            <person name="Oxley P.R."/>
            <person name="Ji L."/>
            <person name="Fetter-Pruneda I."/>
            <person name="McKenzie S.K."/>
            <person name="Li C."/>
            <person name="Hu H."/>
            <person name="Zhang G."/>
            <person name="Kronauer D.J."/>
        </authorList>
    </citation>
    <scope>NUCLEOTIDE SEQUENCE [LARGE SCALE GENOMIC DNA]</scope>
</reference>
<evidence type="ECO:0000313" key="3">
    <source>
        <dbReference type="Proteomes" id="UP000053097"/>
    </source>
</evidence>
<dbReference type="STRING" id="2015173.A0A026W066"/>
<proteinExistence type="predicted"/>
<dbReference type="OrthoDB" id="6777148at2759"/>
<keyword evidence="3" id="KW-1185">Reference proteome</keyword>
<dbReference type="OMA" id="AIMDANE"/>
<reference evidence="2 4" key="2">
    <citation type="journal article" date="2018" name="Genome Res.">
        <title>The genomic architecture and molecular evolution of ant odorant receptors.</title>
        <authorList>
            <person name="McKenzie S.K."/>
            <person name="Kronauer D.J.C."/>
        </authorList>
    </citation>
    <scope>NUCLEOTIDE SEQUENCE [LARGE SCALE GENOMIC DNA]</scope>
    <source>
        <strain evidence="2">Clonal line C1</strain>
    </source>
</reference>
<dbReference type="AlphaFoldDB" id="A0A026W066"/>
<evidence type="ECO:0000313" key="1">
    <source>
        <dbReference type="EMBL" id="EZA49412.1"/>
    </source>
</evidence>